<organism evidence="1">
    <name type="scientific">Rhizophora mucronata</name>
    <name type="common">Asiatic mangrove</name>
    <dbReference type="NCBI Taxonomy" id="61149"/>
    <lineage>
        <taxon>Eukaryota</taxon>
        <taxon>Viridiplantae</taxon>
        <taxon>Streptophyta</taxon>
        <taxon>Embryophyta</taxon>
        <taxon>Tracheophyta</taxon>
        <taxon>Spermatophyta</taxon>
        <taxon>Magnoliopsida</taxon>
        <taxon>eudicotyledons</taxon>
        <taxon>Gunneridae</taxon>
        <taxon>Pentapetalae</taxon>
        <taxon>rosids</taxon>
        <taxon>fabids</taxon>
        <taxon>Malpighiales</taxon>
        <taxon>Rhizophoraceae</taxon>
        <taxon>Rhizophora</taxon>
    </lineage>
</organism>
<reference evidence="1" key="1">
    <citation type="submission" date="2018-02" db="EMBL/GenBank/DDBJ databases">
        <title>Rhizophora mucronata_Transcriptome.</title>
        <authorList>
            <person name="Meera S.P."/>
            <person name="Sreeshan A."/>
            <person name="Augustine A."/>
        </authorList>
    </citation>
    <scope>NUCLEOTIDE SEQUENCE</scope>
    <source>
        <tissue evidence="1">Leaf</tissue>
    </source>
</reference>
<name>A0A2P2J795_RHIMU</name>
<dbReference type="EMBL" id="GGEC01008794">
    <property type="protein sequence ID" value="MBW89277.1"/>
    <property type="molecule type" value="Transcribed_RNA"/>
</dbReference>
<accession>A0A2P2J795</accession>
<protein>
    <submittedName>
        <fullName evidence="1">Uncharacterized protein</fullName>
    </submittedName>
</protein>
<dbReference type="AlphaFoldDB" id="A0A2P2J795"/>
<sequence length="35" mass="3848">MPSSEILCFFMTKSSPLRLCGAVCLVAYGPWRGLL</sequence>
<evidence type="ECO:0000313" key="1">
    <source>
        <dbReference type="EMBL" id="MBW89277.1"/>
    </source>
</evidence>
<proteinExistence type="predicted"/>